<evidence type="ECO:0000313" key="3">
    <source>
        <dbReference type="EMBL" id="AIF17348.1"/>
    </source>
</evidence>
<feature type="region of interest" description="Disordered" evidence="1">
    <location>
        <begin position="941"/>
        <end position="978"/>
    </location>
</feature>
<keyword evidence="2" id="KW-0812">Transmembrane</keyword>
<dbReference type="AlphaFoldDB" id="A0A075HU21"/>
<feature type="transmembrane region" description="Helical" evidence="2">
    <location>
        <begin position="903"/>
        <end position="920"/>
    </location>
</feature>
<feature type="compositionally biased region" description="Acidic residues" evidence="1">
    <location>
        <begin position="962"/>
        <end position="978"/>
    </location>
</feature>
<feature type="transmembrane region" description="Helical" evidence="2">
    <location>
        <begin position="12"/>
        <end position="32"/>
    </location>
</feature>
<evidence type="ECO:0000256" key="2">
    <source>
        <dbReference type="SAM" id="Phobius"/>
    </source>
</evidence>
<dbReference type="EMBL" id="KF901079">
    <property type="protein sequence ID" value="AIF17348.1"/>
    <property type="molecule type" value="Genomic_DNA"/>
</dbReference>
<keyword evidence="2" id="KW-1133">Transmembrane helix</keyword>
<organism evidence="3">
    <name type="scientific">uncultured marine group II/III euryarchaeote KM3_77_D02</name>
    <dbReference type="NCBI Taxonomy" id="1456509"/>
    <lineage>
        <taxon>Archaea</taxon>
        <taxon>Methanobacteriati</taxon>
        <taxon>Methanobacteriota</taxon>
        <taxon>environmental samples</taxon>
    </lineage>
</organism>
<accession>A0A075HU21</accession>
<evidence type="ECO:0008006" key="4">
    <source>
        <dbReference type="Google" id="ProtNLM"/>
    </source>
</evidence>
<keyword evidence="2" id="KW-0472">Membrane</keyword>
<reference evidence="3" key="1">
    <citation type="journal article" date="2014" name="Genome Biol. Evol.">
        <title>Pangenome evidence for extensive interdomain horizontal transfer affecting lineage core and shell genes in uncultured planktonic thaumarchaeota and euryarchaeota.</title>
        <authorList>
            <person name="Deschamps P."/>
            <person name="Zivanovic Y."/>
            <person name="Moreira D."/>
            <person name="Rodriguez-Valera F."/>
            <person name="Lopez-Garcia P."/>
        </authorList>
    </citation>
    <scope>NUCLEOTIDE SEQUENCE</scope>
</reference>
<feature type="compositionally biased region" description="Acidic residues" evidence="1">
    <location>
        <begin position="941"/>
        <end position="953"/>
    </location>
</feature>
<proteinExistence type="predicted"/>
<name>A0A075HU21_9EURY</name>
<evidence type="ECO:0000256" key="1">
    <source>
        <dbReference type="SAM" id="MobiDB-lite"/>
    </source>
</evidence>
<protein>
    <recommendedName>
        <fullName evidence="4">Alpha-galactosidase NEW3 domain-containing protein</fullName>
    </recommendedName>
</protein>
<sequence length="978" mass="107165">MQASSTSNVGVGRARLAIALALVITAPIYLSMAPGPELRYSEPMSADDDVELKMYTLYLASQNSSAGGDGYITTKVPESGGQDSASALDNEVEFRSGDMLSSLVAHGRPQHGSGSSSYYLPLDLFLRATGPSGSTVDWTVTLKAGGSQVGTASWDTEACTTSFTNSCSFDHEEFEIDMSQDQSFTVAKDERIEITVSAEMSGCDGGSFPSGSSCEAEVAWNEIDDENNRFSQLEVEANAISSSLVVLQREGAELAEGAELDWYPNDILSERAMQFTFDVKSAFGRFDIESTRLIMRDSDGVYRIDHIINEDDEDIEDTSQGIFGEYIWTYPSGLPAGEYSVELEITDIQGNAFLIDHDPVEMHQWGVSINHRLNRLTEYVAPGETTAIPLQLVHKGDSTKSMEVELEVLTNLGSSWLLEFDSPGGYTLNAGGDILNPILTLTAPDDLTGTPDGIEIRAVAEAEVESVLQVVDQHILQIDLEKIDVYQPPEVSVWNEDHDVQMANSTRPDDFDQSAPRYVEFDQFTPFLLEIFNTGFDADTFRIDVLRRAKSIIQIYDNDTGERILEDEGDGTFHTALLERHSTQVLLFNIKPSSDRDDPDIGEIEVEVISDGNSSLRTNVIFTIQRTYGIHAEVSHDCDGSPLGHMQVSLCSPGSGNAVVDMRVRITNSMTGGESATWWRIQNPASLEENTDRDPAYGQWQFLILDEDGDAVPRVSLGPGDFTEVFVTVTLTSQVIAGNHTVYLRIIEDTTDDDARYFDLPMVFEVEADEPNLEIVQVSPNRQLLPGESYSIQLKVKNNGNGPLTVLLDAEVEQSGWSIDVEGPSGSPLIELEAFEEATFTLDVTIPESANNGEQVPVVVTATPFDTEQSWPDEYTATTTITMTVGISSLLDILINEITHPRLSSMVIGLVGILLLVAGIQSRMNRRRWTAHLALLEALGDDEDEGGDGDEGSDLPAPVIAVEEEESDDYEDDEIELV</sequence>